<name>A0A7T9DIT1_9ARCH</name>
<evidence type="ECO:0000256" key="4">
    <source>
        <dbReference type="ARBA" id="ARBA00022989"/>
    </source>
</evidence>
<feature type="transmembrane region" description="Helical" evidence="6">
    <location>
        <begin position="41"/>
        <end position="59"/>
    </location>
</feature>
<feature type="domain" description="Type II secretion system protein GspF" evidence="7">
    <location>
        <begin position="118"/>
        <end position="242"/>
    </location>
</feature>
<sequence>MNALLYRMARSLPVSLQKRAQSFVREAGGEIDSSVWLAKTLLLALFGGILLAFVMAWQVDFLNEWLRTLRAGFALDPSVAGIIGFVVGLGLAVAFRYVQIYYLTEARSRTVENILPDFLLLVAGNIRAGMTSFSAFRGSARPEFGALSEEIKAVSARSLGVESFTEALSTISNKIKSRNLTETVGFFLQAMKSGGRLAQLLENTSADLRRTQDLKKELQAATATYVIFVGFVIVIATPLLMAVSVEFVELIGKIQGQSIASGAQELAGTGFVGGKVSITPEFLTGIAYILLFGNSILAGLFMGTIGSSKPLLGLRYTLPMFAISLVVFFISKQFLKGLLGLG</sequence>
<dbReference type="GO" id="GO:0005886">
    <property type="term" value="C:plasma membrane"/>
    <property type="evidence" value="ECO:0007669"/>
    <property type="project" value="UniProtKB-SubCell"/>
</dbReference>
<keyword evidence="4 6" id="KW-1133">Transmembrane helix</keyword>
<comment type="subcellular location">
    <subcellularLocation>
        <location evidence="1">Cell membrane</location>
        <topology evidence="1">Multi-pass membrane protein</topology>
    </subcellularLocation>
</comment>
<dbReference type="InterPro" id="IPR018076">
    <property type="entry name" value="T2SS_GspF_dom"/>
</dbReference>
<dbReference type="Proteomes" id="UP000596004">
    <property type="component" value="Chromosome"/>
</dbReference>
<feature type="transmembrane region" description="Helical" evidence="6">
    <location>
        <begin position="218"/>
        <end position="241"/>
    </location>
</feature>
<evidence type="ECO:0000313" key="8">
    <source>
        <dbReference type="EMBL" id="QQR92131.1"/>
    </source>
</evidence>
<dbReference type="AlphaFoldDB" id="A0A7T9DIT1"/>
<keyword evidence="2" id="KW-1003">Cell membrane</keyword>
<reference evidence="8" key="1">
    <citation type="submission" date="2020-11" db="EMBL/GenBank/DDBJ databases">
        <title>Connecting structure to function with the recovery of over 1000 high-quality activated sludge metagenome-assembled genomes encoding full-length rRNA genes using long-read sequencing.</title>
        <authorList>
            <person name="Singleton C.M."/>
            <person name="Petriglieri F."/>
            <person name="Kristensen J.M."/>
            <person name="Kirkegaard R.H."/>
            <person name="Michaelsen T.Y."/>
            <person name="Andersen M.H."/>
            <person name="Karst S.M."/>
            <person name="Dueholm M.S."/>
            <person name="Nielsen P.H."/>
            <person name="Albertsen M."/>
        </authorList>
    </citation>
    <scope>NUCLEOTIDE SEQUENCE</scope>
    <source>
        <strain evidence="8">Fred_18-Q3-R57-64_BAT3C.431</strain>
    </source>
</reference>
<gene>
    <name evidence="8" type="ORF">IPJ89_03125</name>
</gene>
<feature type="transmembrane region" description="Helical" evidence="6">
    <location>
        <begin position="79"/>
        <end position="98"/>
    </location>
</feature>
<evidence type="ECO:0000256" key="5">
    <source>
        <dbReference type="ARBA" id="ARBA00023136"/>
    </source>
</evidence>
<evidence type="ECO:0000256" key="2">
    <source>
        <dbReference type="ARBA" id="ARBA00022475"/>
    </source>
</evidence>
<keyword evidence="3 6" id="KW-0812">Transmembrane</keyword>
<dbReference type="EMBL" id="CP064981">
    <property type="protein sequence ID" value="QQR92131.1"/>
    <property type="molecule type" value="Genomic_DNA"/>
</dbReference>
<accession>A0A7T9DIT1</accession>
<dbReference type="PANTHER" id="PTHR35402:SF1">
    <property type="entry name" value="TYPE II SECRETION SYSTEM PROTEIN GSPF DOMAIN-CONTAINING PROTEIN"/>
    <property type="match status" value="1"/>
</dbReference>
<dbReference type="InterPro" id="IPR056569">
    <property type="entry name" value="ArlJ-like"/>
</dbReference>
<evidence type="ECO:0000256" key="3">
    <source>
        <dbReference type="ARBA" id="ARBA00022692"/>
    </source>
</evidence>
<organism evidence="8">
    <name type="scientific">Candidatus Iainarchaeum sp</name>
    <dbReference type="NCBI Taxonomy" id="3101447"/>
    <lineage>
        <taxon>Archaea</taxon>
        <taxon>Candidatus Iainarchaeota</taxon>
        <taxon>Candidatus Iainarchaeia</taxon>
        <taxon>Candidatus Iainarchaeales</taxon>
        <taxon>Candidatus Iainarchaeaceae</taxon>
        <taxon>Candidatus Iainarchaeum</taxon>
    </lineage>
</organism>
<feature type="transmembrane region" description="Helical" evidence="6">
    <location>
        <begin position="282"/>
        <end position="304"/>
    </location>
</feature>
<dbReference type="Pfam" id="PF00482">
    <property type="entry name" value="T2SSF"/>
    <property type="match status" value="1"/>
</dbReference>
<evidence type="ECO:0000256" key="6">
    <source>
        <dbReference type="SAM" id="Phobius"/>
    </source>
</evidence>
<evidence type="ECO:0000256" key="1">
    <source>
        <dbReference type="ARBA" id="ARBA00004651"/>
    </source>
</evidence>
<evidence type="ECO:0000259" key="7">
    <source>
        <dbReference type="Pfam" id="PF00482"/>
    </source>
</evidence>
<feature type="transmembrane region" description="Helical" evidence="6">
    <location>
        <begin position="316"/>
        <end position="335"/>
    </location>
</feature>
<protein>
    <submittedName>
        <fullName evidence="8">Type II secretion system F family protein</fullName>
    </submittedName>
</protein>
<proteinExistence type="predicted"/>
<keyword evidence="5 6" id="KW-0472">Membrane</keyword>
<dbReference type="PANTHER" id="PTHR35402">
    <property type="entry name" value="INTEGRAL MEMBRANE PROTEIN-RELATED"/>
    <property type="match status" value="1"/>
</dbReference>